<dbReference type="Ensembl" id="ENSAOCT00000073808.1">
    <property type="protein sequence ID" value="ENSAOCP00000061031.1"/>
    <property type="gene ID" value="ENSAOCG00000012899.2"/>
</dbReference>
<evidence type="ECO:0000313" key="14">
    <source>
        <dbReference type="Proteomes" id="UP001501940"/>
    </source>
</evidence>
<dbReference type="InterPro" id="IPR036871">
    <property type="entry name" value="PX_dom_sf"/>
</dbReference>
<dbReference type="Gene3D" id="3.30.1520.10">
    <property type="entry name" value="Phox-like domain"/>
    <property type="match status" value="1"/>
</dbReference>
<dbReference type="GO" id="GO:0000281">
    <property type="term" value="P:mitotic cytokinesis"/>
    <property type="evidence" value="ECO:0007669"/>
    <property type="project" value="InterPro"/>
</dbReference>
<feature type="compositionally biased region" description="Acidic residues" evidence="10">
    <location>
        <begin position="176"/>
        <end position="186"/>
    </location>
</feature>
<dbReference type="InterPro" id="IPR037426">
    <property type="entry name" value="SNX9_PX"/>
</dbReference>
<comment type="subcellular location">
    <subcellularLocation>
        <location evidence="1">Cytoplasmic vesicle membrane</location>
        <topology evidence="1">Peripheral membrane protein</topology>
        <orientation evidence="1">Cytoplasmic side</orientation>
    </subcellularLocation>
</comment>
<keyword evidence="3 9" id="KW-0728">SH3 domain</keyword>
<dbReference type="SUPFAM" id="SSF50044">
    <property type="entry name" value="SH3-domain"/>
    <property type="match status" value="1"/>
</dbReference>
<dbReference type="InterPro" id="IPR019497">
    <property type="entry name" value="Sorting_nexin_WASP-bd-dom"/>
</dbReference>
<dbReference type="InterPro" id="IPR014536">
    <property type="entry name" value="Snx9_fam"/>
</dbReference>
<dbReference type="PANTHER" id="PTHR45827:SF2">
    <property type="entry name" value="SORTING NEXIN-9"/>
    <property type="match status" value="1"/>
</dbReference>
<dbReference type="GO" id="GO:0036089">
    <property type="term" value="P:cleavage furrow formation"/>
    <property type="evidence" value="ECO:0007669"/>
    <property type="project" value="TreeGrafter"/>
</dbReference>
<dbReference type="GO" id="GO:0030659">
    <property type="term" value="C:cytoplasmic vesicle membrane"/>
    <property type="evidence" value="ECO:0007669"/>
    <property type="project" value="UniProtKB-SubCell"/>
</dbReference>
<dbReference type="InterPro" id="IPR001452">
    <property type="entry name" value="SH3_domain"/>
</dbReference>
<evidence type="ECO:0000256" key="5">
    <source>
        <dbReference type="ARBA" id="ARBA00023136"/>
    </source>
</evidence>
<feature type="compositionally biased region" description="Polar residues" evidence="10">
    <location>
        <begin position="137"/>
        <end position="154"/>
    </location>
</feature>
<dbReference type="GO" id="GO:0016197">
    <property type="term" value="P:endosomal transport"/>
    <property type="evidence" value="ECO:0007669"/>
    <property type="project" value="TreeGrafter"/>
</dbReference>
<keyword evidence="4" id="KW-0653">Protein transport</keyword>
<dbReference type="Pfam" id="PF00018">
    <property type="entry name" value="SH3_1"/>
    <property type="match status" value="1"/>
</dbReference>
<feature type="binding site" evidence="8">
    <location>
        <position position="300"/>
    </location>
    <ligand>
        <name>a 1,2-diacyl-sn-glycero-3-phospho-(1D-myo-inositol-4,5-bisphosphate)</name>
        <dbReference type="ChEBI" id="CHEBI:58456"/>
    </ligand>
</feature>
<dbReference type="Pfam" id="PF00787">
    <property type="entry name" value="PX"/>
    <property type="match status" value="1"/>
</dbReference>
<evidence type="ECO:0000256" key="6">
    <source>
        <dbReference type="ARBA" id="ARBA00023329"/>
    </source>
</evidence>
<feature type="domain" description="PX" evidence="12">
    <location>
        <begin position="264"/>
        <end position="374"/>
    </location>
</feature>
<protein>
    <recommendedName>
        <fullName evidence="7">Sorting nexin</fullName>
    </recommendedName>
</protein>
<reference evidence="13" key="2">
    <citation type="submission" date="2025-08" db="UniProtKB">
        <authorList>
            <consortium name="Ensembl"/>
        </authorList>
    </citation>
    <scope>IDENTIFICATION</scope>
</reference>
<dbReference type="SMART" id="SM00312">
    <property type="entry name" value="PX"/>
    <property type="match status" value="1"/>
</dbReference>
<evidence type="ECO:0000256" key="10">
    <source>
        <dbReference type="SAM" id="MobiDB-lite"/>
    </source>
</evidence>
<dbReference type="FunFam" id="3.30.1520.10:FF:000004">
    <property type="entry name" value="Sorting nexin"/>
    <property type="match status" value="1"/>
</dbReference>
<evidence type="ECO:0000256" key="3">
    <source>
        <dbReference type="ARBA" id="ARBA00022443"/>
    </source>
</evidence>
<dbReference type="CDD" id="cd07285">
    <property type="entry name" value="PX_SNX9"/>
    <property type="match status" value="1"/>
</dbReference>
<keyword evidence="6 7" id="KW-0968">Cytoplasmic vesicle</keyword>
<dbReference type="Proteomes" id="UP001501940">
    <property type="component" value="Chromosome 12"/>
</dbReference>
<feature type="binding site" evidence="8">
    <location>
        <position position="302"/>
    </location>
    <ligand>
        <name>a 1,2-diacyl-sn-glycero-3-phospho-(1D-myo-inositol-4,5-bisphosphate)</name>
        <dbReference type="ChEBI" id="CHEBI:58456"/>
    </ligand>
</feature>
<dbReference type="GO" id="GO:0006886">
    <property type="term" value="P:intracellular protein transport"/>
    <property type="evidence" value="ECO:0007669"/>
    <property type="project" value="InterPro"/>
</dbReference>
<dbReference type="PROSITE" id="PS50195">
    <property type="entry name" value="PX"/>
    <property type="match status" value="1"/>
</dbReference>
<feature type="binding site" evidence="8">
    <location>
        <position position="341"/>
    </location>
    <ligand>
        <name>a 1,2-diacyl-sn-glycero-3-phospho-(1D-myo-inositol-4,5-bisphosphate)</name>
        <dbReference type="ChEBI" id="CHEBI:58456"/>
    </ligand>
</feature>
<evidence type="ECO:0000256" key="2">
    <source>
        <dbReference type="ARBA" id="ARBA00010883"/>
    </source>
</evidence>
<dbReference type="PANTHER" id="PTHR45827">
    <property type="entry name" value="SORTING NEXIN"/>
    <property type="match status" value="1"/>
</dbReference>
<evidence type="ECO:0000259" key="11">
    <source>
        <dbReference type="PROSITE" id="PS50002"/>
    </source>
</evidence>
<dbReference type="InterPro" id="IPR027267">
    <property type="entry name" value="AH/BAR_dom_sf"/>
</dbReference>
<evidence type="ECO:0000256" key="7">
    <source>
        <dbReference type="PIRNR" id="PIRNR027744"/>
    </source>
</evidence>
<comment type="similarity">
    <text evidence="2 7">Belongs to the sorting nexin family.</text>
</comment>
<dbReference type="GeneTree" id="ENSGT00940000156557"/>
<reference evidence="13" key="3">
    <citation type="submission" date="2025-09" db="UniProtKB">
        <authorList>
            <consortium name="Ensembl"/>
        </authorList>
    </citation>
    <scope>IDENTIFICATION</scope>
</reference>
<keyword evidence="5 7" id="KW-0472">Membrane</keyword>
<feature type="domain" description="SH3" evidence="11">
    <location>
        <begin position="1"/>
        <end position="63"/>
    </location>
</feature>
<dbReference type="PROSITE" id="PS50002">
    <property type="entry name" value="SH3"/>
    <property type="match status" value="1"/>
</dbReference>
<dbReference type="Gene3D" id="1.20.1270.60">
    <property type="entry name" value="Arfaptin homology (AH) domain/BAR domain"/>
    <property type="match status" value="1"/>
</dbReference>
<proteinExistence type="inferred from homology"/>
<evidence type="ECO:0000256" key="1">
    <source>
        <dbReference type="ARBA" id="ARBA00004180"/>
    </source>
</evidence>
<dbReference type="SUPFAM" id="SSF64268">
    <property type="entry name" value="PX domain"/>
    <property type="match status" value="1"/>
</dbReference>
<dbReference type="InterPro" id="IPR036028">
    <property type="entry name" value="SH3-like_dom_sf"/>
</dbReference>
<dbReference type="SMART" id="SM00326">
    <property type="entry name" value="SH3"/>
    <property type="match status" value="1"/>
</dbReference>
<reference evidence="13 14" key="1">
    <citation type="submission" date="2022-01" db="EMBL/GenBank/DDBJ databases">
        <title>A chromosome-scale genome assembly of the false clownfish, Amphiprion ocellaris.</title>
        <authorList>
            <person name="Ryu T."/>
        </authorList>
    </citation>
    <scope>NUCLEOTIDE SEQUENCE [LARGE SCALE GENOMIC DNA]</scope>
</reference>
<keyword evidence="4" id="KW-0813">Transport</keyword>
<dbReference type="Pfam" id="PF10456">
    <property type="entry name" value="BAR_3_WASP_bdg"/>
    <property type="match status" value="1"/>
</dbReference>
<evidence type="ECO:0000256" key="9">
    <source>
        <dbReference type="PROSITE-ProRule" id="PRU00192"/>
    </source>
</evidence>
<dbReference type="GO" id="GO:0097320">
    <property type="term" value="P:plasma membrane tubulation"/>
    <property type="evidence" value="ECO:0007669"/>
    <property type="project" value="TreeGrafter"/>
</dbReference>
<dbReference type="GO" id="GO:0006897">
    <property type="term" value="P:endocytosis"/>
    <property type="evidence" value="ECO:0007669"/>
    <property type="project" value="InterPro"/>
</dbReference>
<evidence type="ECO:0000256" key="4">
    <source>
        <dbReference type="ARBA" id="ARBA00022927"/>
    </source>
</evidence>
<accession>A0AAQ5Z9L9</accession>
<keyword evidence="14" id="KW-1185">Reference proteome</keyword>
<dbReference type="Gene3D" id="2.30.30.40">
    <property type="entry name" value="SH3 Domains"/>
    <property type="match status" value="1"/>
</dbReference>
<evidence type="ECO:0000256" key="8">
    <source>
        <dbReference type="PIRSR" id="PIRSR027744-1"/>
    </source>
</evidence>
<name>A0AAQ5Z9L9_AMPOC</name>
<dbReference type="GO" id="GO:0035091">
    <property type="term" value="F:phosphatidylinositol binding"/>
    <property type="evidence" value="ECO:0007669"/>
    <property type="project" value="InterPro"/>
</dbReference>
<organism evidence="13 14">
    <name type="scientific">Amphiprion ocellaris</name>
    <name type="common">Clown anemonefish</name>
    <dbReference type="NCBI Taxonomy" id="80972"/>
    <lineage>
        <taxon>Eukaryota</taxon>
        <taxon>Metazoa</taxon>
        <taxon>Chordata</taxon>
        <taxon>Craniata</taxon>
        <taxon>Vertebrata</taxon>
        <taxon>Euteleostomi</taxon>
        <taxon>Actinopterygii</taxon>
        <taxon>Neopterygii</taxon>
        <taxon>Teleostei</taxon>
        <taxon>Neoteleostei</taxon>
        <taxon>Acanthomorphata</taxon>
        <taxon>Ovalentaria</taxon>
        <taxon>Pomacentridae</taxon>
        <taxon>Amphiprion</taxon>
    </lineage>
</organism>
<dbReference type="InterPro" id="IPR001683">
    <property type="entry name" value="PX_dom"/>
</dbReference>
<evidence type="ECO:0000259" key="12">
    <source>
        <dbReference type="PROSITE" id="PS50195"/>
    </source>
</evidence>
<sequence>MCTEKQTVLYDFIAEAGNNELTVKEGETVTITNQNIGGGWIEAQNSRGEVGLVPEDYIEQFPAFQGAGTTAPTPSVGNVASTDLSFFDAYAPASTPAQNQVILPNKAGLGSVSSLSAPSPFLNGNDPWSVWNADPSGGSSNNWASNPEGTQTGKSAADPWGSVSQGHPQAYQGPGAEDDEWDDEWDDMKSTGGYAESESGDGGALQRGGTHASSMKISLNKFPGFSKSGPEIYLLCKQLAKGKDKLTIYTGEVGPVWSYPEAQLDCIVADPKKGSKMYGLKSYIEYQITPNTTNRPVNHRYKHFDWLYERLLDKFGSAIPIPSLPDKQVTGRFEEEFIKMRMERLQGWMTRMCRHPVVSSSDVFQLFLTYKDEKDWKMGKRKAEKDETVGVMIFSTIEPEAHDLELAEVDQKCEQFSRFTKAMDDGVKEILTVGNEHWKRCTGPLPKEYQRIGKAFQNLSSVFTSSGYQGESTLTDAMTAAGKTYEEIAQMVAEQPKKDLHFLMETNNEYKGLLGCFPDTIGVHKAAIDKVKEADKLVAASKITPQDKVTMAKRVSTMSYALQAEMNHFHSNRIYDYNRVMQQYLEEQVKFYETVQALLLTVYPSKFKPVLFIALLPGRQLHSA</sequence>
<dbReference type="AlphaFoldDB" id="A0AAQ5Z9L9"/>
<dbReference type="PIRSF" id="PIRSF027744">
    <property type="entry name" value="Snx9"/>
    <property type="match status" value="1"/>
</dbReference>
<feature type="region of interest" description="Disordered" evidence="10">
    <location>
        <begin position="126"/>
        <end position="210"/>
    </location>
</feature>
<dbReference type="GO" id="GO:0005886">
    <property type="term" value="C:plasma membrane"/>
    <property type="evidence" value="ECO:0007669"/>
    <property type="project" value="TreeGrafter"/>
</dbReference>
<evidence type="ECO:0000313" key="13">
    <source>
        <dbReference type="Ensembl" id="ENSAOCP00000061031.1"/>
    </source>
</evidence>